<gene>
    <name evidence="1" type="ORF">WDC_0411</name>
</gene>
<dbReference type="OrthoDB" id="9794935at2"/>
<dbReference type="SUPFAM" id="SSF50475">
    <property type="entry name" value="FMN-binding split barrel"/>
    <property type="match status" value="1"/>
</dbReference>
<dbReference type="EMBL" id="AWTT01000006">
    <property type="protein sequence ID" value="KIS03959.1"/>
    <property type="molecule type" value="Genomic_DNA"/>
</dbReference>
<dbReference type="InterPro" id="IPR012349">
    <property type="entry name" value="Split_barrel_FMN-bd"/>
</dbReference>
<organism evidence="1 2">
    <name type="scientific">Paucilactobacillus wasatchensis</name>
    <dbReference type="NCBI Taxonomy" id="1335616"/>
    <lineage>
        <taxon>Bacteria</taxon>
        <taxon>Bacillati</taxon>
        <taxon>Bacillota</taxon>
        <taxon>Bacilli</taxon>
        <taxon>Lactobacillales</taxon>
        <taxon>Lactobacillaceae</taxon>
        <taxon>Paucilactobacillus</taxon>
    </lineage>
</organism>
<dbReference type="AlphaFoldDB" id="A0A0D0YXL7"/>
<accession>A0A0D0YXL7</accession>
<comment type="caution">
    <text evidence="1">The sequence shown here is derived from an EMBL/GenBank/DDBJ whole genome shotgun (WGS) entry which is preliminary data.</text>
</comment>
<dbReference type="Gene3D" id="2.30.110.10">
    <property type="entry name" value="Electron Transport, Fmn-binding Protein, Chain A"/>
    <property type="match status" value="1"/>
</dbReference>
<evidence type="ECO:0000313" key="1">
    <source>
        <dbReference type="EMBL" id="KIS03959.1"/>
    </source>
</evidence>
<reference evidence="1 2" key="1">
    <citation type="submission" date="2013-08" db="EMBL/GenBank/DDBJ databases">
        <title>Lactobacillus wasatchii sp. WDC04, a late gas producing bacteria isolated from aged chedder cheese.</title>
        <authorList>
            <person name="Oberg C.J."/>
            <person name="Culumber M."/>
            <person name="McMahon D.J."/>
            <person name="Broadbent J.R."/>
            <person name="Oberg T.S."/>
            <person name="Ortaki F."/>
        </authorList>
    </citation>
    <scope>NUCLEOTIDE SEQUENCE [LARGE SCALE GENOMIC DNA]</scope>
    <source>
        <strain evidence="1 2">WDC04</strain>
    </source>
</reference>
<dbReference type="PATRIC" id="fig|1335616.4.peg.412"/>
<dbReference type="Pfam" id="PF12900">
    <property type="entry name" value="Pyridox_ox_2"/>
    <property type="match status" value="1"/>
</dbReference>
<protein>
    <submittedName>
        <fullName evidence="1">Pyridoxamine 5'-phosphate oxidase-related, FMN-binding</fullName>
    </submittedName>
</protein>
<dbReference type="PANTHER" id="PTHR34071:SF2">
    <property type="entry name" value="FLAVIN-NUCLEOTIDE-BINDING PROTEIN"/>
    <property type="match status" value="1"/>
</dbReference>
<keyword evidence="2" id="KW-1185">Reference proteome</keyword>
<dbReference type="InterPro" id="IPR024747">
    <property type="entry name" value="Pyridox_Oxase-rel"/>
</dbReference>
<proteinExistence type="predicted"/>
<dbReference type="STRING" id="1335616.WDC_0411"/>
<dbReference type="Proteomes" id="UP000032279">
    <property type="component" value="Unassembled WGS sequence"/>
</dbReference>
<name>A0A0D0YXL7_9LACO</name>
<dbReference type="PANTHER" id="PTHR34071">
    <property type="entry name" value="5-NITROIMIDAZOLE ANTIBIOTICS RESISTANCE PROTEIN, NIMA-FAMILY-RELATED PROTEIN-RELATED"/>
    <property type="match status" value="1"/>
</dbReference>
<sequence>MRRQDREVTDFKEIENILSESKVIHTAIMDGDFPYVVPTNYGYEFDEQHRLTIYLHGAPEGKKRDLVSQNGNVGFQIDNGGRLMLPKTDDPGDHSFAYRSIIGTGKAVLVDDRATKKHALELLLVHETGHTWDNIKEHDLEYVGVIRIDVLNYTAKEHNEFK</sequence>
<evidence type="ECO:0000313" key="2">
    <source>
        <dbReference type="Proteomes" id="UP000032279"/>
    </source>
</evidence>
<dbReference type="RefSeq" id="WP_044010138.1">
    <property type="nucleotide sequence ID" value="NZ_AWTT01000006.1"/>
</dbReference>